<feature type="chain" id="PRO_5018540983" description="DoxX-like protein" evidence="2">
    <location>
        <begin position="19"/>
        <end position="147"/>
    </location>
</feature>
<proteinExistence type="predicted"/>
<evidence type="ECO:0000313" key="3">
    <source>
        <dbReference type="EMBL" id="RSL16813.1"/>
    </source>
</evidence>
<feature type="transmembrane region" description="Helical" evidence="1">
    <location>
        <begin position="91"/>
        <end position="114"/>
    </location>
</feature>
<evidence type="ECO:0000256" key="2">
    <source>
        <dbReference type="SAM" id="SignalP"/>
    </source>
</evidence>
<evidence type="ECO:0000313" key="4">
    <source>
        <dbReference type="Proteomes" id="UP000269669"/>
    </source>
</evidence>
<keyword evidence="1" id="KW-0812">Transmembrane</keyword>
<dbReference type="Proteomes" id="UP000269669">
    <property type="component" value="Unassembled WGS sequence"/>
</dbReference>
<keyword evidence="1" id="KW-1133">Transmembrane helix</keyword>
<evidence type="ECO:0000256" key="1">
    <source>
        <dbReference type="SAM" id="Phobius"/>
    </source>
</evidence>
<name>A0A3R9NU19_9BACT</name>
<keyword evidence="4" id="KW-1185">Reference proteome</keyword>
<dbReference type="AlphaFoldDB" id="A0A3R9NU19"/>
<keyword evidence="1" id="KW-0472">Membrane</keyword>
<dbReference type="NCBIfam" id="NF047765">
    <property type="entry name" value="LIC_13387_fam"/>
    <property type="match status" value="1"/>
</dbReference>
<keyword evidence="2" id="KW-0732">Signal</keyword>
<dbReference type="OrthoDB" id="121119at2"/>
<feature type="transmembrane region" description="Helical" evidence="1">
    <location>
        <begin position="120"/>
        <end position="144"/>
    </location>
</feature>
<accession>A0A3R9NU19</accession>
<dbReference type="EMBL" id="RSDW01000001">
    <property type="protein sequence ID" value="RSL16813.1"/>
    <property type="molecule type" value="Genomic_DNA"/>
</dbReference>
<comment type="caution">
    <text evidence="3">The sequence shown here is derived from an EMBL/GenBank/DDBJ whole genome shotgun (WGS) entry which is preliminary data.</text>
</comment>
<sequence>MKPVLFLRIASVLTFIHAALHTIGGVFGSPAPGPQQIAVSAMKANTFPVMGFTRSFWDFHMGMGLAASVSLTAEAILFWQLASLAKTNALILRPILITFTVAYLAMSVVTWTYIFPPPSITEILIALCLIGAIVTAKSPVPVAITSH</sequence>
<feature type="transmembrane region" description="Helical" evidence="1">
    <location>
        <begin position="59"/>
        <end position="79"/>
    </location>
</feature>
<dbReference type="RefSeq" id="WP_125485378.1">
    <property type="nucleotide sequence ID" value="NZ_RSDW01000001.1"/>
</dbReference>
<dbReference type="InterPro" id="IPR058068">
    <property type="entry name" value="LIC_13387-like"/>
</dbReference>
<evidence type="ECO:0008006" key="5">
    <source>
        <dbReference type="Google" id="ProtNLM"/>
    </source>
</evidence>
<organism evidence="3 4">
    <name type="scientific">Edaphobacter aggregans</name>
    <dbReference type="NCBI Taxonomy" id="570835"/>
    <lineage>
        <taxon>Bacteria</taxon>
        <taxon>Pseudomonadati</taxon>
        <taxon>Acidobacteriota</taxon>
        <taxon>Terriglobia</taxon>
        <taxon>Terriglobales</taxon>
        <taxon>Acidobacteriaceae</taxon>
        <taxon>Edaphobacter</taxon>
    </lineage>
</organism>
<reference evidence="3 4" key="1">
    <citation type="submission" date="2018-12" db="EMBL/GenBank/DDBJ databases">
        <title>Sequencing of bacterial isolates from soil warming experiment in Harvard Forest, Massachusetts, USA.</title>
        <authorList>
            <person name="Deangelis K."/>
        </authorList>
    </citation>
    <scope>NUCLEOTIDE SEQUENCE [LARGE SCALE GENOMIC DNA]</scope>
    <source>
        <strain evidence="3 4">EB153</strain>
    </source>
</reference>
<feature type="signal peptide" evidence="2">
    <location>
        <begin position="1"/>
        <end position="18"/>
    </location>
</feature>
<protein>
    <recommendedName>
        <fullName evidence="5">DoxX-like protein</fullName>
    </recommendedName>
</protein>
<gene>
    <name evidence="3" type="ORF">EDE15_2338</name>
</gene>